<dbReference type="Proteomes" id="UP000070458">
    <property type="component" value="Unassembled WGS sequence"/>
</dbReference>
<accession>A0A139PRZ4</accession>
<dbReference type="EMBL" id="LQOD01000219">
    <property type="protein sequence ID" value="KXT93046.1"/>
    <property type="molecule type" value="Genomic_DNA"/>
</dbReference>
<protein>
    <submittedName>
        <fullName evidence="1">Uncharacterized protein</fullName>
    </submittedName>
</protein>
<organism evidence="1 2">
    <name type="scientific">Streptococcus mitis</name>
    <dbReference type="NCBI Taxonomy" id="28037"/>
    <lineage>
        <taxon>Bacteria</taxon>
        <taxon>Bacillati</taxon>
        <taxon>Bacillota</taxon>
        <taxon>Bacilli</taxon>
        <taxon>Lactobacillales</taxon>
        <taxon>Streptococcaceae</taxon>
        <taxon>Streptococcus</taxon>
        <taxon>Streptococcus mitis group</taxon>
    </lineage>
</organism>
<comment type="caution">
    <text evidence="1">The sequence shown here is derived from an EMBL/GenBank/DDBJ whole genome shotgun (WGS) entry which is preliminary data.</text>
</comment>
<dbReference type="AlphaFoldDB" id="A0A139PRZ4"/>
<proteinExistence type="predicted"/>
<reference evidence="1 2" key="1">
    <citation type="submission" date="2016-01" db="EMBL/GenBank/DDBJ databases">
        <title>Highly variable Streptococcus oralis are common among viridans streptococci isolated from primates.</title>
        <authorList>
            <person name="Denapaite D."/>
            <person name="Rieger M."/>
            <person name="Koendgen S."/>
            <person name="Brueckner R."/>
            <person name="Ochigava I."/>
            <person name="Kappeler P."/>
            <person name="Maetz-Rensing K."/>
            <person name="Leendertz F."/>
            <person name="Hakenbeck R."/>
        </authorList>
    </citation>
    <scope>NUCLEOTIDE SEQUENCE [LARGE SCALE GENOMIC DNA]</scope>
    <source>
        <strain evidence="1 2">DD26</strain>
    </source>
</reference>
<gene>
    <name evidence="1" type="ORF">SMIDD26_01013</name>
</gene>
<name>A0A139PRZ4_STRMT</name>
<sequence>MNFNFFIFLAHFIPLFTFSILQENPKTSKKKTLYQACLT</sequence>
<evidence type="ECO:0000313" key="1">
    <source>
        <dbReference type="EMBL" id="KXT93046.1"/>
    </source>
</evidence>
<evidence type="ECO:0000313" key="2">
    <source>
        <dbReference type="Proteomes" id="UP000070458"/>
    </source>
</evidence>